<dbReference type="Pfam" id="PF08240">
    <property type="entry name" value="ADH_N"/>
    <property type="match status" value="1"/>
</dbReference>
<dbReference type="GO" id="GO:0046872">
    <property type="term" value="F:metal ion binding"/>
    <property type="evidence" value="ECO:0007669"/>
    <property type="project" value="UniProtKB-KW"/>
</dbReference>
<dbReference type="Pfam" id="PF00107">
    <property type="entry name" value="ADH_zinc_N"/>
    <property type="match status" value="1"/>
</dbReference>
<dbReference type="PANTHER" id="PTHR43401">
    <property type="entry name" value="L-THREONINE 3-DEHYDROGENASE"/>
    <property type="match status" value="1"/>
</dbReference>
<dbReference type="InterPro" id="IPR013154">
    <property type="entry name" value="ADH-like_N"/>
</dbReference>
<organism evidence="6 7">
    <name type="scientific">Nocardia terpenica</name>
    <dbReference type="NCBI Taxonomy" id="455432"/>
    <lineage>
        <taxon>Bacteria</taxon>
        <taxon>Bacillati</taxon>
        <taxon>Actinomycetota</taxon>
        <taxon>Actinomycetes</taxon>
        <taxon>Mycobacteriales</taxon>
        <taxon>Nocardiaceae</taxon>
        <taxon>Nocardia</taxon>
    </lineage>
</organism>
<dbReference type="AlphaFoldDB" id="A0A164K7Z3"/>
<evidence type="ECO:0000313" key="6">
    <source>
        <dbReference type="EMBL" id="KZM71127.1"/>
    </source>
</evidence>
<proteinExistence type="predicted"/>
<dbReference type="InterPro" id="IPR050129">
    <property type="entry name" value="Zn_alcohol_dh"/>
</dbReference>
<sequence length="325" mass="34713">MHALRLCAPGEFEHVPDAPAPSPSTGEVIVRFSAAAICGSDLPKFRSTADHRSGQLGFPIHECVGHIVDANACPGLESGQRVLAMPNNDCGLAELYRADHTHTHPIRAAHLTDTQATLIQPLATVLYATAKLGSVAGTHVAVLGLGPIGLLCAHVLNQLGARITGVDPVARSTHLTTAFGITDHLRDSAAAWPTTRRTRGNVDICIEAVGHQQHTIRDAIAITRHGGTILALGVPDDTEYAFPYEALLRANLTLTTSITPPWQQFFAPAEDYLCAHLDTLTLLLTHTFPITQAAAAYRMYTQPSADRLKVVITTADGWTTNGVRA</sequence>
<dbReference type="InterPro" id="IPR013149">
    <property type="entry name" value="ADH-like_C"/>
</dbReference>
<dbReference type="Proteomes" id="UP000076512">
    <property type="component" value="Unassembled WGS sequence"/>
</dbReference>
<evidence type="ECO:0000313" key="7">
    <source>
        <dbReference type="Proteomes" id="UP000076512"/>
    </source>
</evidence>
<dbReference type="SUPFAM" id="SSF50129">
    <property type="entry name" value="GroES-like"/>
    <property type="match status" value="1"/>
</dbReference>
<dbReference type="GO" id="GO:0016491">
    <property type="term" value="F:oxidoreductase activity"/>
    <property type="evidence" value="ECO:0007669"/>
    <property type="project" value="UniProtKB-KW"/>
</dbReference>
<dbReference type="InterPro" id="IPR020843">
    <property type="entry name" value="ER"/>
</dbReference>
<accession>A0A164K7Z3</accession>
<keyword evidence="7" id="KW-1185">Reference proteome</keyword>
<dbReference type="RefSeq" id="WP_067595366.1">
    <property type="nucleotide sequence ID" value="NZ_JABMCZ010000003.1"/>
</dbReference>
<dbReference type="SMART" id="SM00829">
    <property type="entry name" value="PKS_ER"/>
    <property type="match status" value="1"/>
</dbReference>
<keyword evidence="4" id="KW-0560">Oxidoreductase</keyword>
<evidence type="ECO:0000256" key="1">
    <source>
        <dbReference type="ARBA" id="ARBA00001947"/>
    </source>
</evidence>
<name>A0A164K7Z3_9NOCA</name>
<reference evidence="6 7" key="1">
    <citation type="submission" date="2016-04" db="EMBL/GenBank/DDBJ databases">
        <authorList>
            <person name="Evans L.H."/>
            <person name="Alamgir A."/>
            <person name="Owens N."/>
            <person name="Weber N.D."/>
            <person name="Virtaneva K."/>
            <person name="Barbian K."/>
            <person name="Babar A."/>
            <person name="Rosenke K."/>
        </authorList>
    </citation>
    <scope>NUCLEOTIDE SEQUENCE [LARGE SCALE GENOMIC DNA]</scope>
    <source>
        <strain evidence="6 7">IFM 0406</strain>
    </source>
</reference>
<dbReference type="SUPFAM" id="SSF51735">
    <property type="entry name" value="NAD(P)-binding Rossmann-fold domains"/>
    <property type="match status" value="1"/>
</dbReference>
<dbReference type="Gene3D" id="3.40.50.720">
    <property type="entry name" value="NAD(P)-binding Rossmann-like Domain"/>
    <property type="match status" value="1"/>
</dbReference>
<dbReference type="STRING" id="455432.AWN90_42200"/>
<dbReference type="PANTHER" id="PTHR43401:SF2">
    <property type="entry name" value="L-THREONINE 3-DEHYDROGENASE"/>
    <property type="match status" value="1"/>
</dbReference>
<evidence type="ECO:0000256" key="2">
    <source>
        <dbReference type="ARBA" id="ARBA00022723"/>
    </source>
</evidence>
<comment type="caution">
    <text evidence="6">The sequence shown here is derived from an EMBL/GenBank/DDBJ whole genome shotgun (WGS) entry which is preliminary data.</text>
</comment>
<dbReference type="InterPro" id="IPR036291">
    <property type="entry name" value="NAD(P)-bd_dom_sf"/>
</dbReference>
<evidence type="ECO:0000256" key="3">
    <source>
        <dbReference type="ARBA" id="ARBA00022833"/>
    </source>
</evidence>
<keyword evidence="2" id="KW-0479">Metal-binding</keyword>
<dbReference type="EMBL" id="LWGR01000013">
    <property type="protein sequence ID" value="KZM71127.1"/>
    <property type="molecule type" value="Genomic_DNA"/>
</dbReference>
<evidence type="ECO:0000256" key="4">
    <source>
        <dbReference type="ARBA" id="ARBA00023002"/>
    </source>
</evidence>
<dbReference type="Gene3D" id="3.90.180.10">
    <property type="entry name" value="Medium-chain alcohol dehydrogenases, catalytic domain"/>
    <property type="match status" value="2"/>
</dbReference>
<dbReference type="InterPro" id="IPR011032">
    <property type="entry name" value="GroES-like_sf"/>
</dbReference>
<feature type="domain" description="Enoyl reductase (ER)" evidence="5">
    <location>
        <begin position="10"/>
        <end position="312"/>
    </location>
</feature>
<gene>
    <name evidence="6" type="ORF">AWN90_42200</name>
</gene>
<comment type="cofactor">
    <cofactor evidence="1">
        <name>Zn(2+)</name>
        <dbReference type="ChEBI" id="CHEBI:29105"/>
    </cofactor>
</comment>
<protein>
    <recommendedName>
        <fullName evidence="5">Enoyl reductase (ER) domain-containing protein</fullName>
    </recommendedName>
</protein>
<evidence type="ECO:0000259" key="5">
    <source>
        <dbReference type="SMART" id="SM00829"/>
    </source>
</evidence>
<keyword evidence="3" id="KW-0862">Zinc</keyword>